<evidence type="ECO:0000313" key="1">
    <source>
        <dbReference type="EMBL" id="KJZ10159.1"/>
    </source>
</evidence>
<accession>A0A0F4QS20</accession>
<dbReference type="RefSeq" id="WP_046004434.1">
    <property type="nucleotide sequence ID" value="NZ_JXYA01000016.1"/>
</dbReference>
<dbReference type="Proteomes" id="UP000033452">
    <property type="component" value="Unassembled WGS sequence"/>
</dbReference>
<dbReference type="SUPFAM" id="SSF53850">
    <property type="entry name" value="Periplasmic binding protein-like II"/>
    <property type="match status" value="1"/>
</dbReference>
<dbReference type="EMBL" id="JXYA01000016">
    <property type="protein sequence ID" value="KJZ10159.1"/>
    <property type="molecule type" value="Genomic_DNA"/>
</dbReference>
<name>A0A0F4QS20_9GAMM</name>
<reference evidence="1 2" key="1">
    <citation type="journal article" date="2015" name="BMC Genomics">
        <title>Genome mining reveals unlocked bioactive potential of marine Gram-negative bacteria.</title>
        <authorList>
            <person name="Machado H."/>
            <person name="Sonnenschein E.C."/>
            <person name="Melchiorsen J."/>
            <person name="Gram L."/>
        </authorList>
    </citation>
    <scope>NUCLEOTIDE SEQUENCE [LARGE SCALE GENOMIC DNA]</scope>
    <source>
        <strain evidence="1 2">S2471</strain>
    </source>
</reference>
<gene>
    <name evidence="1" type="ORF">TW77_07980</name>
</gene>
<proteinExistence type="predicted"/>
<protein>
    <submittedName>
        <fullName evidence="1">ABC transporter substrate-binding protein</fullName>
    </submittedName>
</protein>
<organism evidence="1 2">
    <name type="scientific">Pseudoalteromonas rubra</name>
    <dbReference type="NCBI Taxonomy" id="43658"/>
    <lineage>
        <taxon>Bacteria</taxon>
        <taxon>Pseudomonadati</taxon>
        <taxon>Pseudomonadota</taxon>
        <taxon>Gammaproteobacteria</taxon>
        <taxon>Alteromonadales</taxon>
        <taxon>Pseudoalteromonadaceae</taxon>
        <taxon>Pseudoalteromonas</taxon>
    </lineage>
</organism>
<keyword evidence="2" id="KW-1185">Reference proteome</keyword>
<dbReference type="PATRIC" id="fig|43658.5.peg.1676"/>
<comment type="caution">
    <text evidence="1">The sequence shown here is derived from an EMBL/GenBank/DDBJ whole genome shotgun (WGS) entry which is preliminary data.</text>
</comment>
<dbReference type="OrthoDB" id="5760642at2"/>
<dbReference type="AlphaFoldDB" id="A0A0F4QS20"/>
<sequence length="271" mass="30343">MRYAILLIVCLCSVTVKSEPIHIDIISDYSPDSKQAPADLATQLLLKIEHTLQGKVTLDFMPASREREWRELVRNPNACLYNKVKTPEREAMALFTAYPLMSFPANRLILKNQPNIPDTISLGTALRMGFNIGVSEGRSYGLEIDNFITANRNAFWVAEGNQSAYRLRTMLSQGKLDGIIEYSSVFINEHPSAQALNGYSFHAIEEAGLTIFGYIACAKSNEGKQAIDLLQAALQRPDLQLAIITAHTGLFFEQEEPFILRALHKAFNIQH</sequence>
<evidence type="ECO:0000313" key="2">
    <source>
        <dbReference type="Proteomes" id="UP000033452"/>
    </source>
</evidence>